<dbReference type="GO" id="GO:0030170">
    <property type="term" value="F:pyridoxal phosphate binding"/>
    <property type="evidence" value="ECO:0007669"/>
    <property type="project" value="InterPro"/>
</dbReference>
<comment type="similarity">
    <text evidence="2 9">Belongs to the glycogen phosphorylase family.</text>
</comment>
<comment type="function">
    <text evidence="9">Allosteric enzyme that catalyzes the rate-limiting step in glycogen catabolism, the phosphorolytic cleavage of glycogen to produce glucose-1-phosphate, and plays a central role in maintaining cellular and organismal glucose homeostasis.</text>
</comment>
<accession>A0A923SQX5</accession>
<dbReference type="FunFam" id="3.40.50.2000:FF:000005">
    <property type="entry name" value="Alpha-1,4 glucan phosphorylase"/>
    <property type="match status" value="1"/>
</dbReference>
<dbReference type="Gene3D" id="3.40.50.2000">
    <property type="entry name" value="Glycogen Phosphorylase B"/>
    <property type="match status" value="2"/>
</dbReference>
<organism evidence="10 11">
    <name type="scientific">Zhenpiania hominis</name>
    <dbReference type="NCBI Taxonomy" id="2763644"/>
    <lineage>
        <taxon>Bacteria</taxon>
        <taxon>Bacillati</taxon>
        <taxon>Bacillota</taxon>
        <taxon>Clostridia</taxon>
        <taxon>Peptostreptococcales</taxon>
        <taxon>Anaerovoracaceae</taxon>
        <taxon>Zhenpiania</taxon>
    </lineage>
</organism>
<keyword evidence="3" id="KW-0321">Glycogen metabolism</keyword>
<dbReference type="EMBL" id="JACRYT010000009">
    <property type="protein sequence ID" value="MBC6680097.1"/>
    <property type="molecule type" value="Genomic_DNA"/>
</dbReference>
<dbReference type="AlphaFoldDB" id="A0A923SQX5"/>
<evidence type="ECO:0000256" key="3">
    <source>
        <dbReference type="ARBA" id="ARBA00022600"/>
    </source>
</evidence>
<feature type="modified residue" description="N6-(pyridoxal phosphate)lysine" evidence="8">
    <location>
        <position position="657"/>
    </location>
</feature>
<gene>
    <name evidence="10" type="ORF">H9L42_09655</name>
</gene>
<proteinExistence type="inferred from homology"/>
<dbReference type="NCBIfam" id="TIGR02093">
    <property type="entry name" value="P_ylase"/>
    <property type="match status" value="1"/>
</dbReference>
<keyword evidence="11" id="KW-1185">Reference proteome</keyword>
<keyword evidence="6 8" id="KW-0663">Pyridoxal phosphate</keyword>
<dbReference type="FunFam" id="3.40.50.2000:FF:000807">
    <property type="entry name" value="Alpha-glucan phosphorylase 2, cytosolic"/>
    <property type="match status" value="1"/>
</dbReference>
<dbReference type="RefSeq" id="WP_187303200.1">
    <property type="nucleotide sequence ID" value="NZ_JACRYT010000009.1"/>
</dbReference>
<protein>
    <recommendedName>
        <fullName evidence="9">Alpha-1,4 glucan phosphorylase</fullName>
        <ecNumber evidence="9">2.4.1.1</ecNumber>
    </recommendedName>
</protein>
<evidence type="ECO:0000256" key="6">
    <source>
        <dbReference type="ARBA" id="ARBA00022898"/>
    </source>
</evidence>
<dbReference type="CDD" id="cd04300">
    <property type="entry name" value="GT35_Glycogen_Phosphorylase"/>
    <property type="match status" value="1"/>
</dbReference>
<keyword evidence="5 9" id="KW-0808">Transferase</keyword>
<dbReference type="InterPro" id="IPR000811">
    <property type="entry name" value="Glyco_trans_35"/>
</dbReference>
<name>A0A923SQX5_9FIRM</name>
<evidence type="ECO:0000256" key="2">
    <source>
        <dbReference type="ARBA" id="ARBA00006047"/>
    </source>
</evidence>
<keyword evidence="4 9" id="KW-0328">Glycosyltransferase</keyword>
<dbReference type="EC" id="2.4.1.1" evidence="9"/>
<dbReference type="Proteomes" id="UP000602647">
    <property type="component" value="Unassembled WGS sequence"/>
</dbReference>
<comment type="cofactor">
    <cofactor evidence="1 9">
        <name>pyridoxal 5'-phosphate</name>
        <dbReference type="ChEBI" id="CHEBI:597326"/>
    </cofactor>
</comment>
<dbReference type="PANTHER" id="PTHR11468">
    <property type="entry name" value="GLYCOGEN PHOSPHORYLASE"/>
    <property type="match status" value="1"/>
</dbReference>
<evidence type="ECO:0000256" key="9">
    <source>
        <dbReference type="RuleBase" id="RU000587"/>
    </source>
</evidence>
<evidence type="ECO:0000256" key="8">
    <source>
        <dbReference type="PIRSR" id="PIRSR000460-1"/>
    </source>
</evidence>
<dbReference type="GO" id="GO:0005737">
    <property type="term" value="C:cytoplasm"/>
    <property type="evidence" value="ECO:0007669"/>
    <property type="project" value="TreeGrafter"/>
</dbReference>
<dbReference type="PIRSF" id="PIRSF000460">
    <property type="entry name" value="Pprylas_GlgP"/>
    <property type="match status" value="1"/>
</dbReference>
<dbReference type="GO" id="GO:0005980">
    <property type="term" value="P:glycogen catabolic process"/>
    <property type="evidence" value="ECO:0007669"/>
    <property type="project" value="TreeGrafter"/>
</dbReference>
<evidence type="ECO:0000313" key="11">
    <source>
        <dbReference type="Proteomes" id="UP000602647"/>
    </source>
</evidence>
<dbReference type="GO" id="GO:0008184">
    <property type="term" value="F:glycogen phosphorylase activity"/>
    <property type="evidence" value="ECO:0007669"/>
    <property type="project" value="InterPro"/>
</dbReference>
<evidence type="ECO:0000313" key="10">
    <source>
        <dbReference type="EMBL" id="MBC6680097.1"/>
    </source>
</evidence>
<keyword evidence="7 9" id="KW-0119">Carbohydrate metabolism</keyword>
<dbReference type="SUPFAM" id="SSF53756">
    <property type="entry name" value="UDP-Glycosyltransferase/glycogen phosphorylase"/>
    <property type="match status" value="1"/>
</dbReference>
<sequence length="805" mass="93125">MFAGKEDFKKQYKAEFMETIARPFEECTKREKYEVLAKMICSRAAKLHTETKLGYDKRRAKRVYYFSMEFLLGRLLDNYLINLGVEDTVREGLADLGENLDELLSMEPDPGLGNGGLGRLAACFLDSMAFLGIAGFGMGARYRFGLFKQKIRDNQQEEEPDPWLSNGYPWEIRRSDCAAEVHFGGSVNRRYENGKIYFDHVGYQTVMAIPYDVPIVGYGGKNVNMLRLWQAEPAEEKINLDAFCRGQYSEAFRERDEIEAITAILYPDDSTLAGRELRLKQEYFLVAAGIASIIKNYKFTYGADNWAKFPEKVAIHTNDTHPALCVPELIRVLLDQEHLEWDEAWEITVKTMSFTNHTVMPEALERWPIDLMQRLLPRVYMIIEEIDRRYRENFDHSQPDCQRKLQSTAILWDGQVHMANLSIIGSHSVNGVAAIHTEILEHDVFKDFYQDMPQRFNNKTNGISHRRFLLEANPELGRQISMAIGNSWLFDTYQLKNLLRYKEDPDFLKTLRKIKYENKCRLAWYIERENGISINPDSIFDVQVKRIHAYKRQLLNIFKVMYLYNKIKKDPDAEIPPCTFIFSGKAAQSYDFAKEVIRLINTVADVVNNDASIGGKLKVVFLENFSVSLGQLIYPAADISEQISTAGKEASGTGNMKFMFNGAVTLGTMDGANVEIHELVGKDNIFIFGLSSEQVEDYYRKNNYHSSQLCEEDPELKEITDQLINGFFKDNGEEFWSIHDALIRYNDEYFVLKDFRDYLRAWQETVQAWQETERWTRISLTNIALAGHFSSDRTISQYAEEIWHV</sequence>
<evidence type="ECO:0000256" key="5">
    <source>
        <dbReference type="ARBA" id="ARBA00022679"/>
    </source>
</evidence>
<dbReference type="InterPro" id="IPR011833">
    <property type="entry name" value="Glycg_phsphrylas"/>
</dbReference>
<evidence type="ECO:0000256" key="7">
    <source>
        <dbReference type="ARBA" id="ARBA00023277"/>
    </source>
</evidence>
<evidence type="ECO:0000256" key="1">
    <source>
        <dbReference type="ARBA" id="ARBA00001933"/>
    </source>
</evidence>
<comment type="caution">
    <text evidence="10">The sequence shown here is derived from an EMBL/GenBank/DDBJ whole genome shotgun (WGS) entry which is preliminary data.</text>
</comment>
<evidence type="ECO:0000256" key="4">
    <source>
        <dbReference type="ARBA" id="ARBA00022676"/>
    </source>
</evidence>
<dbReference type="Pfam" id="PF00343">
    <property type="entry name" value="Phosphorylase"/>
    <property type="match status" value="1"/>
</dbReference>
<dbReference type="PANTHER" id="PTHR11468:SF3">
    <property type="entry name" value="GLYCOGEN PHOSPHORYLASE, LIVER FORM"/>
    <property type="match status" value="1"/>
</dbReference>
<reference evidence="10" key="1">
    <citation type="submission" date="2020-08" db="EMBL/GenBank/DDBJ databases">
        <title>Genome public.</title>
        <authorList>
            <person name="Liu C."/>
            <person name="Sun Q."/>
        </authorList>
    </citation>
    <scope>NUCLEOTIDE SEQUENCE</scope>
    <source>
        <strain evidence="10">BX12</strain>
    </source>
</reference>
<comment type="catalytic activity">
    <reaction evidence="9">
        <text>[(1-&gt;4)-alpha-D-glucosyl](n) + phosphate = [(1-&gt;4)-alpha-D-glucosyl](n-1) + alpha-D-glucose 1-phosphate</text>
        <dbReference type="Rhea" id="RHEA:41732"/>
        <dbReference type="Rhea" id="RHEA-COMP:9584"/>
        <dbReference type="Rhea" id="RHEA-COMP:9586"/>
        <dbReference type="ChEBI" id="CHEBI:15444"/>
        <dbReference type="ChEBI" id="CHEBI:43474"/>
        <dbReference type="ChEBI" id="CHEBI:58601"/>
        <dbReference type="EC" id="2.4.1.1"/>
    </reaction>
</comment>